<proteinExistence type="predicted"/>
<keyword evidence="4" id="KW-1185">Reference proteome</keyword>
<feature type="domain" description="Cellulose-binding Sde182 nucleoside hydrolase-like" evidence="2">
    <location>
        <begin position="37"/>
        <end position="280"/>
    </location>
</feature>
<feature type="signal peptide" evidence="1">
    <location>
        <begin position="1"/>
        <end position="27"/>
    </location>
</feature>
<dbReference type="RefSeq" id="WP_019924278.1">
    <property type="nucleotide sequence ID" value="NZ_CP140152.1"/>
</dbReference>
<dbReference type="SUPFAM" id="SSF53590">
    <property type="entry name" value="Nucleoside hydrolase"/>
    <property type="match status" value="1"/>
</dbReference>
<gene>
    <name evidence="3" type="ORF">SR858_13880</name>
</gene>
<dbReference type="Gene3D" id="3.90.245.10">
    <property type="entry name" value="Ribonucleoside hydrolase-like"/>
    <property type="match status" value="1"/>
</dbReference>
<dbReference type="Proteomes" id="UP001326110">
    <property type="component" value="Chromosome"/>
</dbReference>
<evidence type="ECO:0000256" key="1">
    <source>
        <dbReference type="SAM" id="SignalP"/>
    </source>
</evidence>
<evidence type="ECO:0000313" key="3">
    <source>
        <dbReference type="EMBL" id="WQH07380.1"/>
    </source>
</evidence>
<dbReference type="InterPro" id="IPR013783">
    <property type="entry name" value="Ig-like_fold"/>
</dbReference>
<name>A0ABZ0Y5R8_9BURK</name>
<dbReference type="InterPro" id="IPR011483">
    <property type="entry name" value="Sde182_NH-like"/>
</dbReference>
<dbReference type="Pfam" id="PF07632">
    <property type="entry name" value="Sde182_NH-like"/>
    <property type="match status" value="1"/>
</dbReference>
<protein>
    <submittedName>
        <fullName evidence="3">DUF1593 domain-containing protein</fullName>
    </submittedName>
</protein>
<dbReference type="GeneID" id="43165832"/>
<feature type="chain" id="PRO_5045467060" evidence="1">
    <location>
        <begin position="28"/>
        <end position="438"/>
    </location>
</feature>
<dbReference type="EMBL" id="CP140152">
    <property type="protein sequence ID" value="WQH07380.1"/>
    <property type="molecule type" value="Genomic_DNA"/>
</dbReference>
<organism evidence="3 4">
    <name type="scientific">Duganella zoogloeoides</name>
    <dbReference type="NCBI Taxonomy" id="75659"/>
    <lineage>
        <taxon>Bacteria</taxon>
        <taxon>Pseudomonadati</taxon>
        <taxon>Pseudomonadota</taxon>
        <taxon>Betaproteobacteria</taxon>
        <taxon>Burkholderiales</taxon>
        <taxon>Oxalobacteraceae</taxon>
        <taxon>Telluria group</taxon>
        <taxon>Duganella</taxon>
    </lineage>
</organism>
<reference evidence="3 4" key="1">
    <citation type="submission" date="2023-11" db="EMBL/GenBank/DDBJ databases">
        <title>MicrobeMod: A computational toolkit for identifying prokaryotic methylation and restriction-modification with nanopore sequencing.</title>
        <authorList>
            <person name="Crits-Christoph A."/>
            <person name="Kang S.C."/>
            <person name="Lee H."/>
            <person name="Ostrov N."/>
        </authorList>
    </citation>
    <scope>NUCLEOTIDE SEQUENCE [LARGE SCALE GENOMIC DNA]</scope>
    <source>
        <strain evidence="3 4">ATCC 25935</strain>
    </source>
</reference>
<evidence type="ECO:0000313" key="4">
    <source>
        <dbReference type="Proteomes" id="UP001326110"/>
    </source>
</evidence>
<keyword evidence="1" id="KW-0732">Signal</keyword>
<evidence type="ECO:0000259" key="2">
    <source>
        <dbReference type="Pfam" id="PF07632"/>
    </source>
</evidence>
<accession>A0ABZ0Y5R8</accession>
<dbReference type="InterPro" id="IPR036452">
    <property type="entry name" value="Ribo_hydro-like"/>
</dbReference>
<dbReference type="Gene3D" id="2.60.40.10">
    <property type="entry name" value="Immunoglobulins"/>
    <property type="match status" value="1"/>
</dbReference>
<sequence>MNRRQLLINLALGLPLLGLGASPFAAAAPSSPSERPRVIVSTDIGGTDFDDFQSLVHLLLYSDMIDLDGLIASPWGEGRDRKRHLLDIIAVYEKDYPNLRTWSDRYPTPDRLRAVAKQGGSDLAGPQGWGQPTEGSQWIIENARRDDPRPLWVLLWGGFEDLAQALHDAPSIKGKLRVYMIGGPNKKWSTNAYDYLARAHPDLWIIENNATYRGWFLGGDQSGDLGNASFINRHVKGAGALGDYFASIGPDIKMGDTPALTYLFGATPANPAADGWGGHFVRAWDRPRVTYTTPPTAADVVETFAIMELVYRPAGTAPAQPHAHLVVDKQEFDGYLGVDGAWHFLFSPKEAKTWSYRIRSNHPGLDGQAGVFTSRMPAPELARQPSARYPNWWTDDPAPQFSEGPHQGAKTVSRWRADFLRDFAARLRRAKAPADARS</sequence>